<organism evidence="2 3">
    <name type="scientific">Candidatus Hakubella thermalkaliphila</name>
    <dbReference type="NCBI Taxonomy" id="2754717"/>
    <lineage>
        <taxon>Bacteria</taxon>
        <taxon>Bacillati</taxon>
        <taxon>Actinomycetota</taxon>
        <taxon>Actinomycetota incertae sedis</taxon>
        <taxon>Candidatus Hakubellales</taxon>
        <taxon>Candidatus Hakubellaceae</taxon>
        <taxon>Candidatus Hakubella</taxon>
    </lineage>
</organism>
<reference evidence="3 4" key="1">
    <citation type="journal article" date="2020" name="Front. Microbiol.">
        <title>Single-cell genomics of novel Actinobacteria with the Wood-Ljungdahl pathway discovered in a serpentinizing system.</title>
        <authorList>
            <person name="Merino N."/>
            <person name="Kawai M."/>
            <person name="Boyd E.S."/>
            <person name="Colman D.R."/>
            <person name="McGlynn S.E."/>
            <person name="Nealson K.H."/>
            <person name="Kurokawa K."/>
            <person name="Hongoh Y."/>
        </authorList>
    </citation>
    <scope>NUCLEOTIDE SEQUENCE [LARGE SCALE GENOMIC DNA]</scope>
    <source>
        <strain evidence="1 4">S09_30</strain>
        <strain evidence="2 3">S47</strain>
    </source>
</reference>
<protein>
    <submittedName>
        <fullName evidence="2">Uncharacterized protein</fullName>
    </submittedName>
</protein>
<dbReference type="AlphaFoldDB" id="A0A6V8Q580"/>
<feature type="non-terminal residue" evidence="2">
    <location>
        <position position="51"/>
    </location>
</feature>
<accession>A0A6V8Q580</accession>
<gene>
    <name evidence="1" type="ORF">HKBW3S09_01029</name>
    <name evidence="2" type="ORF">HKBW3S47_01565</name>
</gene>
<dbReference type="Proteomes" id="UP000585609">
    <property type="component" value="Unassembled WGS sequence"/>
</dbReference>
<dbReference type="EMBL" id="BLSD01000100">
    <property type="protein sequence ID" value="GFP39868.1"/>
    <property type="molecule type" value="Genomic_DNA"/>
</dbReference>
<evidence type="ECO:0000313" key="1">
    <source>
        <dbReference type="EMBL" id="GFP23564.1"/>
    </source>
</evidence>
<evidence type="ECO:0000313" key="2">
    <source>
        <dbReference type="EMBL" id="GFP39868.1"/>
    </source>
</evidence>
<dbReference type="EMBL" id="BLRW01000136">
    <property type="protein sequence ID" value="GFP23564.1"/>
    <property type="molecule type" value="Genomic_DNA"/>
</dbReference>
<name>A0A6V8Q580_9ACTN</name>
<comment type="caution">
    <text evidence="2">The sequence shown here is derived from an EMBL/GenBank/DDBJ whole genome shotgun (WGS) entry which is preliminary data.</text>
</comment>
<sequence length="51" mass="5698">MGKIFIVKDIDGSGEIVPKNSDRRNCSITCGKLLAQVPQNPPEKSQFYARF</sequence>
<evidence type="ECO:0000313" key="3">
    <source>
        <dbReference type="Proteomes" id="UP000569018"/>
    </source>
</evidence>
<proteinExistence type="predicted"/>
<dbReference type="Proteomes" id="UP000569018">
    <property type="component" value="Unassembled WGS sequence"/>
</dbReference>
<evidence type="ECO:0000313" key="4">
    <source>
        <dbReference type="Proteomes" id="UP000585609"/>
    </source>
</evidence>